<organism evidence="2">
    <name type="scientific">uncultured bacterium EIL107F05</name>
    <dbReference type="NCBI Taxonomy" id="1768198"/>
    <lineage>
        <taxon>Bacteria</taxon>
        <taxon>environmental samples</taxon>
    </lineage>
</organism>
<dbReference type="AlphaFoldDB" id="A0A0U2XTZ9"/>
<evidence type="ECO:0000256" key="1">
    <source>
        <dbReference type="SAM" id="MobiDB-lite"/>
    </source>
</evidence>
<protein>
    <recommendedName>
        <fullName evidence="3">Nucleoprotein/polynucleotide-associated enzyme</fullName>
    </recommendedName>
</protein>
<reference evidence="2" key="1">
    <citation type="journal article" date="2016" name="ISME J.">
        <title>Functional metagenomic screen reveals new and diverse microbial rhodopsins.</title>
        <authorList>
            <person name="Pushkarev A."/>
            <person name="Beja O."/>
        </authorList>
    </citation>
    <scope>NUCLEOTIDE SEQUENCE</scope>
</reference>
<accession>A0A0U2XTZ9</accession>
<evidence type="ECO:0000313" key="2">
    <source>
        <dbReference type="EMBL" id="ALS56021.1"/>
    </source>
</evidence>
<feature type="compositionally biased region" description="Basic residues" evidence="1">
    <location>
        <begin position="18"/>
        <end position="27"/>
    </location>
</feature>
<dbReference type="InterPro" id="IPR018636">
    <property type="entry name" value="DUF2058"/>
</dbReference>
<evidence type="ECO:0008006" key="3">
    <source>
        <dbReference type="Google" id="ProtNLM"/>
    </source>
</evidence>
<name>A0A0U2XTZ9_9BACT</name>
<dbReference type="EMBL" id="KT201085">
    <property type="protein sequence ID" value="ALS56021.1"/>
    <property type="molecule type" value="Genomic_DNA"/>
</dbReference>
<sequence>MSKSLQDQLLALGVADKKKVRQTKHEKRVASREVTGPRIQESLRETQQKVREEKRARDQALATEREAKRLKAEQLSQVRDMVKSSEVERGIESERVDFRFPYGKKIRPFPVGAEVRDRLSKGLLGLIEVDGTIFVVPRETLEKCLERLAGQKIFSHLAKLEEQDGDYPPIPDDLDW</sequence>
<proteinExistence type="predicted"/>
<feature type="compositionally biased region" description="Basic and acidic residues" evidence="1">
    <location>
        <begin position="41"/>
        <end position="59"/>
    </location>
</feature>
<feature type="region of interest" description="Disordered" evidence="1">
    <location>
        <begin position="16"/>
        <end position="59"/>
    </location>
</feature>
<dbReference type="Pfam" id="PF09831">
    <property type="entry name" value="DUF2058"/>
    <property type="match status" value="1"/>
</dbReference>